<evidence type="ECO:0000256" key="1">
    <source>
        <dbReference type="ARBA" id="ARBA00004429"/>
    </source>
</evidence>
<dbReference type="GO" id="GO:0045454">
    <property type="term" value="P:cell redox homeostasis"/>
    <property type="evidence" value="ECO:0007669"/>
    <property type="project" value="TreeGrafter"/>
</dbReference>
<evidence type="ECO:0000256" key="7">
    <source>
        <dbReference type="ARBA" id="ARBA00022729"/>
    </source>
</evidence>
<dbReference type="InterPro" id="IPR017937">
    <property type="entry name" value="Thioredoxin_CS"/>
</dbReference>
<evidence type="ECO:0000256" key="13">
    <source>
        <dbReference type="ARBA" id="ARBA00023136"/>
    </source>
</evidence>
<comment type="similarity">
    <text evidence="2 18">Belongs to the thioredoxin family. DsbD subfamily.</text>
</comment>
<evidence type="ECO:0000256" key="5">
    <source>
        <dbReference type="ARBA" id="ARBA00022519"/>
    </source>
</evidence>
<dbReference type="Gene3D" id="2.60.40.1250">
    <property type="entry name" value="Thiol:disulfide interchange protein DsbD, N-terminal domain"/>
    <property type="match status" value="1"/>
</dbReference>
<dbReference type="Pfam" id="PF11412">
    <property type="entry name" value="DsbD_N"/>
    <property type="match status" value="1"/>
</dbReference>
<feature type="disulfide bond" description="Redox-active" evidence="18">
    <location>
        <begin position="503"/>
        <end position="506"/>
    </location>
</feature>
<dbReference type="Pfam" id="PF13899">
    <property type="entry name" value="Thioredoxin_7"/>
    <property type="match status" value="1"/>
</dbReference>
<dbReference type="OrthoDB" id="9811036at2"/>
<dbReference type="InterPro" id="IPR022910">
    <property type="entry name" value="Thiol_diS_interchange_DbsD"/>
</dbReference>
<evidence type="ECO:0000256" key="15">
    <source>
        <dbReference type="ARBA" id="ARBA00023284"/>
    </source>
</evidence>
<comment type="subcellular location">
    <subcellularLocation>
        <location evidence="1 18">Cell inner membrane</location>
        <topology evidence="1 18">Multi-pass membrane protein</topology>
    </subcellularLocation>
</comment>
<keyword evidence="6 18" id="KW-0812">Transmembrane</keyword>
<dbReference type="PROSITE" id="PS00194">
    <property type="entry name" value="THIOREDOXIN_1"/>
    <property type="match status" value="1"/>
</dbReference>
<keyword evidence="11 18" id="KW-0560">Oxidoreductase</keyword>
<dbReference type="CDD" id="cd02953">
    <property type="entry name" value="DsbDgamma"/>
    <property type="match status" value="1"/>
</dbReference>
<comment type="catalytic activity">
    <reaction evidence="17 18">
        <text>[protein]-dithiol + NADP(+) = [protein]-disulfide + NADPH + H(+)</text>
        <dbReference type="Rhea" id="RHEA:18753"/>
        <dbReference type="Rhea" id="RHEA-COMP:10593"/>
        <dbReference type="Rhea" id="RHEA-COMP:10594"/>
        <dbReference type="ChEBI" id="CHEBI:15378"/>
        <dbReference type="ChEBI" id="CHEBI:29950"/>
        <dbReference type="ChEBI" id="CHEBI:50058"/>
        <dbReference type="ChEBI" id="CHEBI:57783"/>
        <dbReference type="ChEBI" id="CHEBI:58349"/>
        <dbReference type="EC" id="1.8.1.8"/>
    </reaction>
</comment>
<evidence type="ECO:0000256" key="2">
    <source>
        <dbReference type="ARBA" id="ARBA00007241"/>
    </source>
</evidence>
<feature type="transmembrane region" description="Helical" evidence="18">
    <location>
        <begin position="299"/>
        <end position="329"/>
    </location>
</feature>
<evidence type="ECO:0000256" key="17">
    <source>
        <dbReference type="ARBA" id="ARBA00047804"/>
    </source>
</evidence>
<dbReference type="InterPro" id="IPR035671">
    <property type="entry name" value="DsbD_gamma"/>
</dbReference>
<feature type="signal peptide" evidence="18">
    <location>
        <begin position="1"/>
        <end position="19"/>
    </location>
</feature>
<dbReference type="SUPFAM" id="SSF52833">
    <property type="entry name" value="Thioredoxin-like"/>
    <property type="match status" value="1"/>
</dbReference>
<dbReference type="SUPFAM" id="SSF74863">
    <property type="entry name" value="Thiol:disulfide interchange protein DsbD, N-terminal domain (DsbD-alpha)"/>
    <property type="match status" value="1"/>
</dbReference>
<keyword evidence="10 18" id="KW-1133">Transmembrane helix</keyword>
<sequence precursor="true">MYKWLFLLFLAIFNGFGYAAPLPAKEVFTVNVKPVDPNTFSIDWQIKPGYFLYRDRISLSAPADSVLQFGSIIFPQAIEKKDRQGHSYLVYRDALSLLIPVLGEQSGETSVSLHYQGCSDDGFCYPPETKQVKLAINEQLALVSASTGTAIIAPPVQKASAQESAAIADIYENSHWFMVILSFFGFGLLLAFTPCVLPMVPVLSGIIVGHGHDITTRKAFLLSFSYVLSMSMTYAIAGAIVATLGSNLQIIMQAPWAIGLFSLIFILLALSMFGFFELKLPVSWQAKLAKASRSQHGGHYLGAAIMGCLSTLILSPCVTAPLIGALGYIAHSGNILFGSLTLFFLGLGMGTPLLLIGTSAGKWLPRAGTWMNSVKNFFGFLLLAVAIYLMGRLLPPPVTMILWAALLVFSGIFAGALNPAQNNYEKMHQSTGILLLVYGLLILAGASMGSKDPLLPLAGIFTKATAASMEREELIIKTPAELNEALQTAEGRPVMLDFYADWCASCKVIASSTLNDSEIKRTLGNFLVLKIDVTANDAAAQALMKQYQVVAPPTFLFFNSAGKELSGLRLVGDVSTREFLDRLQKVETLARN</sequence>
<evidence type="ECO:0000313" key="21">
    <source>
        <dbReference type="Proteomes" id="UP000054618"/>
    </source>
</evidence>
<keyword evidence="13 18" id="KW-0472">Membrane</keyword>
<evidence type="ECO:0000256" key="14">
    <source>
        <dbReference type="ARBA" id="ARBA00023157"/>
    </source>
</evidence>
<dbReference type="NCBIfam" id="NF001419">
    <property type="entry name" value="PRK00293.1"/>
    <property type="match status" value="1"/>
</dbReference>
<gene>
    <name evidence="18" type="primary">dsbD</name>
    <name evidence="20" type="ORF">Lqui_0024</name>
</gene>
<dbReference type="GO" id="GO:0009055">
    <property type="term" value="F:electron transfer activity"/>
    <property type="evidence" value="ECO:0007669"/>
    <property type="project" value="UniProtKB-UniRule"/>
</dbReference>
<accession>A0A0W0Y7Z3</accession>
<evidence type="ECO:0000256" key="11">
    <source>
        <dbReference type="ARBA" id="ARBA00023002"/>
    </source>
</evidence>
<keyword evidence="9 18" id="KW-0249">Electron transport</keyword>
<keyword evidence="8 18" id="KW-0201">Cytochrome c-type biogenesis</keyword>
<feature type="disulfide bond" description="Redox-active" evidence="18">
    <location>
        <begin position="118"/>
        <end position="124"/>
    </location>
</feature>
<dbReference type="InterPro" id="IPR036929">
    <property type="entry name" value="DsbDN_sf"/>
</dbReference>
<feature type="transmembrane region" description="Helical" evidence="18">
    <location>
        <begin position="220"/>
        <end position="244"/>
    </location>
</feature>
<dbReference type="InterPro" id="IPR036249">
    <property type="entry name" value="Thioredoxin-like_sf"/>
</dbReference>
<keyword evidence="12 18" id="KW-0520">NAD</keyword>
<feature type="transmembrane region" description="Helical" evidence="18">
    <location>
        <begin position="400"/>
        <end position="420"/>
    </location>
</feature>
<dbReference type="Gene3D" id="3.40.30.10">
    <property type="entry name" value="Glutaredoxin"/>
    <property type="match status" value="1"/>
</dbReference>
<evidence type="ECO:0000313" key="20">
    <source>
        <dbReference type="EMBL" id="KTD53069.1"/>
    </source>
</evidence>
<feature type="transmembrane region" description="Helical" evidence="18">
    <location>
        <begin position="432"/>
        <end position="450"/>
    </location>
</feature>
<evidence type="ECO:0000256" key="18">
    <source>
        <dbReference type="HAMAP-Rule" id="MF_00399"/>
    </source>
</evidence>
<dbReference type="EC" id="1.8.1.8" evidence="18"/>
<dbReference type="EMBL" id="LNYS01000001">
    <property type="protein sequence ID" value="KTD53069.1"/>
    <property type="molecule type" value="Genomic_DNA"/>
</dbReference>
<keyword evidence="3 18" id="KW-0813">Transport</keyword>
<dbReference type="AlphaFoldDB" id="A0A0W0Y7Z3"/>
<keyword evidence="21" id="KW-1185">Reference proteome</keyword>
<dbReference type="InterPro" id="IPR003834">
    <property type="entry name" value="Cyt_c_assmbl_TM_dom"/>
</dbReference>
<feature type="domain" description="Thioredoxin" evidence="19">
    <location>
        <begin position="458"/>
        <end position="588"/>
    </location>
</feature>
<dbReference type="Proteomes" id="UP000054618">
    <property type="component" value="Unassembled WGS sequence"/>
</dbReference>
<comment type="catalytic activity">
    <reaction evidence="16 18">
        <text>[protein]-dithiol + NAD(+) = [protein]-disulfide + NADH + H(+)</text>
        <dbReference type="Rhea" id="RHEA:18749"/>
        <dbReference type="Rhea" id="RHEA-COMP:10593"/>
        <dbReference type="Rhea" id="RHEA-COMP:10594"/>
        <dbReference type="ChEBI" id="CHEBI:15378"/>
        <dbReference type="ChEBI" id="CHEBI:29950"/>
        <dbReference type="ChEBI" id="CHEBI:50058"/>
        <dbReference type="ChEBI" id="CHEBI:57540"/>
        <dbReference type="ChEBI" id="CHEBI:57945"/>
        <dbReference type="EC" id="1.8.1.8"/>
    </reaction>
</comment>
<evidence type="ECO:0000256" key="16">
    <source>
        <dbReference type="ARBA" id="ARBA00047388"/>
    </source>
</evidence>
<feature type="chain" id="PRO_5008997602" description="Thiol:disulfide interchange protein DsbD" evidence="18">
    <location>
        <begin position="20"/>
        <end position="592"/>
    </location>
</feature>
<keyword evidence="7 18" id="KW-0732">Signal</keyword>
<evidence type="ECO:0000256" key="3">
    <source>
        <dbReference type="ARBA" id="ARBA00022448"/>
    </source>
</evidence>
<feature type="transmembrane region" description="Helical" evidence="18">
    <location>
        <begin position="377"/>
        <end position="394"/>
    </location>
</feature>
<feature type="disulfide bond" description="Redox-active" evidence="18">
    <location>
        <begin position="195"/>
        <end position="317"/>
    </location>
</feature>
<evidence type="ECO:0000256" key="8">
    <source>
        <dbReference type="ARBA" id="ARBA00022748"/>
    </source>
</evidence>
<dbReference type="InterPro" id="IPR028250">
    <property type="entry name" value="DsbDN"/>
</dbReference>
<organism evidence="20 21">
    <name type="scientific">Legionella quinlivanii</name>
    <dbReference type="NCBI Taxonomy" id="45073"/>
    <lineage>
        <taxon>Bacteria</taxon>
        <taxon>Pseudomonadati</taxon>
        <taxon>Pseudomonadota</taxon>
        <taxon>Gammaproteobacteria</taxon>
        <taxon>Legionellales</taxon>
        <taxon>Legionellaceae</taxon>
        <taxon>Legionella</taxon>
    </lineage>
</organism>
<evidence type="ECO:0000256" key="10">
    <source>
        <dbReference type="ARBA" id="ARBA00022989"/>
    </source>
</evidence>
<evidence type="ECO:0000259" key="19">
    <source>
        <dbReference type="PROSITE" id="PS51352"/>
    </source>
</evidence>
<dbReference type="PANTHER" id="PTHR32234:SF0">
    <property type="entry name" value="THIOL:DISULFIDE INTERCHANGE PROTEIN DSBD"/>
    <property type="match status" value="1"/>
</dbReference>
<reference evidence="20 21" key="1">
    <citation type="submission" date="2015-11" db="EMBL/GenBank/DDBJ databases">
        <title>Genomic analysis of 38 Legionella species identifies large and diverse effector repertoires.</title>
        <authorList>
            <person name="Burstein D."/>
            <person name="Amaro F."/>
            <person name="Zusman T."/>
            <person name="Lifshitz Z."/>
            <person name="Cohen O."/>
            <person name="Gilbert J.A."/>
            <person name="Pupko T."/>
            <person name="Shuman H.A."/>
            <person name="Segal G."/>
        </authorList>
    </citation>
    <scope>NUCLEOTIDE SEQUENCE [LARGE SCALE GENOMIC DNA]</scope>
    <source>
        <strain evidence="20 21">CDC#1442-AUS-E</strain>
    </source>
</reference>
<dbReference type="Pfam" id="PF02683">
    <property type="entry name" value="DsbD_TM"/>
    <property type="match status" value="1"/>
</dbReference>
<dbReference type="PATRIC" id="fig|45073.5.peg.24"/>
<dbReference type="GO" id="GO:0005886">
    <property type="term" value="C:plasma membrane"/>
    <property type="evidence" value="ECO:0007669"/>
    <property type="project" value="UniProtKB-SubCell"/>
</dbReference>
<evidence type="ECO:0000256" key="9">
    <source>
        <dbReference type="ARBA" id="ARBA00022982"/>
    </source>
</evidence>
<dbReference type="HAMAP" id="MF_00399">
    <property type="entry name" value="DbsD"/>
    <property type="match status" value="1"/>
</dbReference>
<feature type="transmembrane region" description="Helical" evidence="18">
    <location>
        <begin position="256"/>
        <end position="278"/>
    </location>
</feature>
<keyword evidence="5 18" id="KW-0997">Cell inner membrane</keyword>
<dbReference type="PROSITE" id="PS51352">
    <property type="entry name" value="THIOREDOXIN_2"/>
    <property type="match status" value="1"/>
</dbReference>
<dbReference type="InterPro" id="IPR013766">
    <property type="entry name" value="Thioredoxin_domain"/>
</dbReference>
<dbReference type="GO" id="GO:0047134">
    <property type="term" value="F:protein-disulfide reductase [NAD(P)H] activity"/>
    <property type="evidence" value="ECO:0007669"/>
    <property type="project" value="UniProtKB-UniRule"/>
</dbReference>
<evidence type="ECO:0000256" key="6">
    <source>
        <dbReference type="ARBA" id="ARBA00022692"/>
    </source>
</evidence>
<keyword evidence="4 18" id="KW-1003">Cell membrane</keyword>
<dbReference type="STRING" id="45073.Lqui_0024"/>
<evidence type="ECO:0000256" key="12">
    <source>
        <dbReference type="ARBA" id="ARBA00023027"/>
    </source>
</evidence>
<keyword evidence="15 18" id="KW-0676">Redox-active center</keyword>
<comment type="caution">
    <text evidence="20">The sequence shown here is derived from an EMBL/GenBank/DDBJ whole genome shotgun (WGS) entry which is preliminary data.</text>
</comment>
<dbReference type="RefSeq" id="WP_058506162.1">
    <property type="nucleotide sequence ID" value="NZ_CAAAIK010000013.1"/>
</dbReference>
<comment type="function">
    <text evidence="18">Required to facilitate the formation of correct disulfide bonds in some periplasmic proteins and for the assembly of the periplasmic c-type cytochromes. Acts by transferring electrons from cytoplasmic thioredoxin to the periplasm. This transfer involves a cascade of disulfide bond formation and reduction steps.</text>
</comment>
<name>A0A0W0Y7Z3_9GAMM</name>
<dbReference type="GO" id="GO:0017004">
    <property type="term" value="P:cytochrome complex assembly"/>
    <property type="evidence" value="ECO:0007669"/>
    <property type="project" value="UniProtKB-UniRule"/>
</dbReference>
<protein>
    <recommendedName>
        <fullName evidence="18">Thiol:disulfide interchange protein DsbD</fullName>
        <ecNumber evidence="18">1.8.1.8</ecNumber>
    </recommendedName>
    <alternativeName>
        <fullName evidence="18">Protein-disulfide reductase</fullName>
        <shortName evidence="18">Disulfide reductase</shortName>
    </alternativeName>
</protein>
<feature type="transmembrane region" description="Helical" evidence="18">
    <location>
        <begin position="335"/>
        <end position="356"/>
    </location>
</feature>
<dbReference type="PANTHER" id="PTHR32234">
    <property type="entry name" value="THIOL:DISULFIDE INTERCHANGE PROTEIN DSBD"/>
    <property type="match status" value="1"/>
</dbReference>
<proteinExistence type="inferred from homology"/>
<evidence type="ECO:0000256" key="4">
    <source>
        <dbReference type="ARBA" id="ARBA00022475"/>
    </source>
</evidence>
<feature type="transmembrane region" description="Helical" evidence="18">
    <location>
        <begin position="176"/>
        <end position="208"/>
    </location>
</feature>
<keyword evidence="14 18" id="KW-1015">Disulfide bond</keyword>